<keyword evidence="2" id="KW-1185">Reference proteome</keyword>
<reference evidence="1 2" key="1">
    <citation type="submission" date="2019-04" db="EMBL/GenBank/DDBJ databases">
        <title>Pedobacter sp. AR-3-17 sp. nov., isolated from Arctic soil.</title>
        <authorList>
            <person name="Dahal R.H."/>
            <person name="Kim D.-U."/>
        </authorList>
    </citation>
    <scope>NUCLEOTIDE SEQUENCE [LARGE SCALE GENOMIC DNA]</scope>
    <source>
        <strain evidence="1 2">AR-3-17</strain>
    </source>
</reference>
<dbReference type="OrthoDB" id="1377129at2"/>
<dbReference type="AlphaFoldDB" id="A0A4U1C471"/>
<evidence type="ECO:0000313" key="1">
    <source>
        <dbReference type="EMBL" id="TKC00676.1"/>
    </source>
</evidence>
<sequence>MKQILVTIIILTSTLSYGQSFEGTLTYVANLEVSKKLEEMGMSKKIILDKMRSEGSWSDTIRTSYKQGDYYNLTNNNPRTWAVYKSETNKIYSMQDGAGSDICTVTDASVDLEFKMTGKMPHIYKLDSTAIVEGVKCNIVRVKWKSGVYDYYFNSTKLTVDPLLFTTHIYDGWAEFLKISKSLPLKIVKSTNGMMEVTMTLVSIKPEAIKDELFSIPTLVPDNDLNFLKLPNREIMRIKK</sequence>
<dbReference type="RefSeq" id="WP_136824884.1">
    <property type="nucleotide sequence ID" value="NZ_SWBP01000001.1"/>
</dbReference>
<accession>A0A4U1C471</accession>
<dbReference type="Proteomes" id="UP000308181">
    <property type="component" value="Unassembled WGS sequence"/>
</dbReference>
<protein>
    <recommendedName>
        <fullName evidence="3">Outer membrane lipoprotein-sorting protein</fullName>
    </recommendedName>
</protein>
<dbReference type="EMBL" id="SWBP01000001">
    <property type="protein sequence ID" value="TKC00676.1"/>
    <property type="molecule type" value="Genomic_DNA"/>
</dbReference>
<organism evidence="1 2">
    <name type="scientific">Pedobacter cryophilus</name>
    <dbReference type="NCBI Taxonomy" id="2571271"/>
    <lineage>
        <taxon>Bacteria</taxon>
        <taxon>Pseudomonadati</taxon>
        <taxon>Bacteroidota</taxon>
        <taxon>Sphingobacteriia</taxon>
        <taxon>Sphingobacteriales</taxon>
        <taxon>Sphingobacteriaceae</taxon>
        <taxon>Pedobacter</taxon>
    </lineage>
</organism>
<evidence type="ECO:0000313" key="2">
    <source>
        <dbReference type="Proteomes" id="UP000308181"/>
    </source>
</evidence>
<comment type="caution">
    <text evidence="1">The sequence shown here is derived from an EMBL/GenBank/DDBJ whole genome shotgun (WGS) entry which is preliminary data.</text>
</comment>
<evidence type="ECO:0008006" key="3">
    <source>
        <dbReference type="Google" id="ProtNLM"/>
    </source>
</evidence>
<name>A0A4U1C471_9SPHI</name>
<gene>
    <name evidence="1" type="ORF">FA046_03075</name>
</gene>
<proteinExistence type="predicted"/>